<comment type="caution">
    <text evidence="2">The sequence shown here is derived from an EMBL/GenBank/DDBJ whole genome shotgun (WGS) entry which is preliminary data.</text>
</comment>
<accession>A0A1E2UM45</accession>
<dbReference type="Gene3D" id="1.10.1200.10">
    <property type="entry name" value="ACP-like"/>
    <property type="match status" value="1"/>
</dbReference>
<protein>
    <recommendedName>
        <fullName evidence="1">Carrier domain-containing protein</fullName>
    </recommendedName>
</protein>
<evidence type="ECO:0000313" key="3">
    <source>
        <dbReference type="Proteomes" id="UP000094849"/>
    </source>
</evidence>
<evidence type="ECO:0000259" key="1">
    <source>
        <dbReference type="PROSITE" id="PS50075"/>
    </source>
</evidence>
<dbReference type="PROSITE" id="PS50075">
    <property type="entry name" value="CARRIER"/>
    <property type="match status" value="1"/>
</dbReference>
<dbReference type="EMBL" id="LVJZ01000003">
    <property type="protein sequence ID" value="ODB95739.1"/>
    <property type="molecule type" value="Genomic_DNA"/>
</dbReference>
<organism evidence="2 3">
    <name type="scientific">Candidatus Thiodiazotropha endoloripes</name>
    <dbReference type="NCBI Taxonomy" id="1818881"/>
    <lineage>
        <taxon>Bacteria</taxon>
        <taxon>Pseudomonadati</taxon>
        <taxon>Pseudomonadota</taxon>
        <taxon>Gammaproteobacteria</taxon>
        <taxon>Chromatiales</taxon>
        <taxon>Sedimenticolaceae</taxon>
        <taxon>Candidatus Thiodiazotropha</taxon>
    </lineage>
</organism>
<keyword evidence="3" id="KW-1185">Reference proteome</keyword>
<dbReference type="OrthoDB" id="5432342at2"/>
<reference evidence="2 3" key="1">
    <citation type="submission" date="2016-03" db="EMBL/GenBank/DDBJ databases">
        <title>Chemosynthetic sulphur-oxidizing symbionts of marine invertebrate animals are capable of nitrogen fixation.</title>
        <authorList>
            <person name="Petersen J.M."/>
            <person name="Kemper A."/>
            <person name="Gruber-Vodicka H."/>
            <person name="Cardini U."/>
            <person name="Geest Mvander."/>
            <person name="Kleiner M."/>
            <person name="Bulgheresi S."/>
            <person name="Fussmann M."/>
            <person name="Herbold C."/>
            <person name="Seah B.K.B."/>
            <person name="Antony C.Paul."/>
            <person name="Liu D."/>
            <person name="Belitz A."/>
            <person name="Weber M."/>
        </authorList>
    </citation>
    <scope>NUCLEOTIDE SEQUENCE [LARGE SCALE GENOMIC DNA]</scope>
    <source>
        <strain evidence="2">G_D</strain>
    </source>
</reference>
<dbReference type="SUPFAM" id="SSF47336">
    <property type="entry name" value="ACP-like"/>
    <property type="match status" value="1"/>
</dbReference>
<evidence type="ECO:0000313" key="2">
    <source>
        <dbReference type="EMBL" id="ODB95739.1"/>
    </source>
</evidence>
<dbReference type="AlphaFoldDB" id="A0A1E2UM45"/>
<feature type="domain" description="Carrier" evidence="1">
    <location>
        <begin position="7"/>
        <end position="89"/>
    </location>
</feature>
<dbReference type="Pfam" id="PF00550">
    <property type="entry name" value="PP-binding"/>
    <property type="match status" value="1"/>
</dbReference>
<sequence length="89" mass="10222">MKGSTDTQFKLELKKMIVDECRLDDFDPQDIKDDEYLAGPEARFGLDSIDMLQVIVTIKNRYGVHIQNDAESREILATINNLADHLRPE</sequence>
<dbReference type="RefSeq" id="WP_069003530.1">
    <property type="nucleotide sequence ID" value="NZ_LVJW01000006.1"/>
</dbReference>
<gene>
    <name evidence="2" type="ORF">A3196_02605</name>
</gene>
<dbReference type="InterPro" id="IPR009081">
    <property type="entry name" value="PP-bd_ACP"/>
</dbReference>
<dbReference type="STRING" id="1818881.A3196_02605"/>
<proteinExistence type="predicted"/>
<dbReference type="InterPro" id="IPR036736">
    <property type="entry name" value="ACP-like_sf"/>
</dbReference>
<name>A0A1E2UM45_9GAMM</name>
<dbReference type="Proteomes" id="UP000094849">
    <property type="component" value="Unassembled WGS sequence"/>
</dbReference>